<dbReference type="InterPro" id="IPR027417">
    <property type="entry name" value="P-loop_NTPase"/>
</dbReference>
<dbReference type="RefSeq" id="WP_124797513.1">
    <property type="nucleotide sequence ID" value="NZ_CP034170.1"/>
</dbReference>
<keyword evidence="3" id="KW-1185">Reference proteome</keyword>
<gene>
    <name evidence="2" type="ORF">EH165_00230</name>
</gene>
<sequence>MDSPYRPGFGAKPAVLVGRDLQLARAQAALTRIENSGQSRSAAMVFTGSRGLGKTVTLGVIGDRAASRGFTVAAVSMDRVSDNIQIIVAAVAEALRPLESTGRSRAWQQFKDRMAALSIEFSAGIVKIVADAPQRSVRAAATVQRQVLASLLVDAAVLSREHDKPGLVLLIDELQEAPSDQLVVLANAIQDATKAAHAPLGIFAAGLPQTPELVMAAASFTERFDFRTLGRLDHIAAERALLEPALDLGVRWDPAAAAAALDYAGGSPYLIQYIGDETWLQAGPAARSVLSMAHFAAAMVEVRESLDHGMFRGRWAKATPAEQAVISAIAQVSDGRGVAATAAISAALGVESNAWSMFRRSLMDKGIIEAAGHGLLTFTIAGFAEFVLQLGAGPDDVRPGSIIQRRANPALESGQ</sequence>
<keyword evidence="2" id="KW-0067">ATP-binding</keyword>
<dbReference type="KEGG" id="nak:EH165_00230"/>
<name>A0A3G8ZHV7_9ACTN</name>
<organism evidence="2 3">
    <name type="scientific">Nakamurella antarctica</name>
    <dbReference type="NCBI Taxonomy" id="1902245"/>
    <lineage>
        <taxon>Bacteria</taxon>
        <taxon>Bacillati</taxon>
        <taxon>Actinomycetota</taxon>
        <taxon>Actinomycetes</taxon>
        <taxon>Nakamurellales</taxon>
        <taxon>Nakamurellaceae</taxon>
        <taxon>Nakamurella</taxon>
    </lineage>
</organism>
<dbReference type="AlphaFoldDB" id="A0A3G8ZHV7"/>
<dbReference type="Pfam" id="PF13191">
    <property type="entry name" value="AAA_16"/>
    <property type="match status" value="1"/>
</dbReference>
<dbReference type="OrthoDB" id="2020141at2"/>
<evidence type="ECO:0000259" key="1">
    <source>
        <dbReference type="Pfam" id="PF13191"/>
    </source>
</evidence>
<dbReference type="Proteomes" id="UP000268084">
    <property type="component" value="Chromosome"/>
</dbReference>
<feature type="domain" description="Orc1-like AAA ATPase" evidence="1">
    <location>
        <begin position="16"/>
        <end position="193"/>
    </location>
</feature>
<protein>
    <submittedName>
        <fullName evidence="2">ATP-binding protein</fullName>
    </submittedName>
</protein>
<reference evidence="2 3" key="1">
    <citation type="submission" date="2018-11" db="EMBL/GenBank/DDBJ databases">
        <authorList>
            <person name="Da X."/>
        </authorList>
    </citation>
    <scope>NUCLEOTIDE SEQUENCE [LARGE SCALE GENOMIC DNA]</scope>
    <source>
        <strain evidence="2 3">S14-144</strain>
    </source>
</reference>
<dbReference type="SUPFAM" id="SSF52540">
    <property type="entry name" value="P-loop containing nucleoside triphosphate hydrolases"/>
    <property type="match status" value="1"/>
</dbReference>
<proteinExistence type="predicted"/>
<dbReference type="Gene3D" id="3.40.50.300">
    <property type="entry name" value="P-loop containing nucleotide triphosphate hydrolases"/>
    <property type="match status" value="1"/>
</dbReference>
<dbReference type="InterPro" id="IPR041664">
    <property type="entry name" value="AAA_16"/>
</dbReference>
<evidence type="ECO:0000313" key="2">
    <source>
        <dbReference type="EMBL" id="AZI56828.1"/>
    </source>
</evidence>
<accession>A0A3G8ZHV7</accession>
<dbReference type="GO" id="GO:0005524">
    <property type="term" value="F:ATP binding"/>
    <property type="evidence" value="ECO:0007669"/>
    <property type="project" value="UniProtKB-KW"/>
</dbReference>
<evidence type="ECO:0000313" key="3">
    <source>
        <dbReference type="Proteomes" id="UP000268084"/>
    </source>
</evidence>
<dbReference type="EMBL" id="CP034170">
    <property type="protein sequence ID" value="AZI56828.1"/>
    <property type="molecule type" value="Genomic_DNA"/>
</dbReference>
<reference evidence="2 3" key="2">
    <citation type="submission" date="2018-12" db="EMBL/GenBank/DDBJ databases">
        <title>Nakamurella antarcticus sp. nov., isolated from Antarctica South Shetland Islands soil.</title>
        <authorList>
            <person name="Peng F."/>
        </authorList>
    </citation>
    <scope>NUCLEOTIDE SEQUENCE [LARGE SCALE GENOMIC DNA]</scope>
    <source>
        <strain evidence="2 3">S14-144</strain>
    </source>
</reference>
<keyword evidence="2" id="KW-0547">Nucleotide-binding</keyword>